<sequence>MLSMLDREILASRDVLDAKHNARRNAVAKVGAKGGLSPPPGKSRVRWLPLRRITPSGYMRAGTHDEDGEGVNFEIGGDSDEEEDAPALGAVLGTAPIGMAPCGNAVASSALSVYADVPEGTGTRLRLTIASSGGDGSGGGAEINVPLPAGVVAHQAIRFQLLPSQIAALHAEDVLALRDGRFHVSRVS</sequence>
<reference evidence="2" key="1">
    <citation type="journal article" date="2015" name="PLoS Genet.">
        <title>Genome Sequence and Transcriptome Analyses of Chrysochromulina tobin: Metabolic Tools for Enhanced Algal Fitness in the Prominent Order Prymnesiales (Haptophyceae).</title>
        <authorList>
            <person name="Hovde B.T."/>
            <person name="Deodato C.R."/>
            <person name="Hunsperger H.M."/>
            <person name="Ryken S.A."/>
            <person name="Yost W."/>
            <person name="Jha R.K."/>
            <person name="Patterson J."/>
            <person name="Monnat R.J. Jr."/>
            <person name="Barlow S.B."/>
            <person name="Starkenburg S.R."/>
            <person name="Cattolico R.A."/>
        </authorList>
    </citation>
    <scope>NUCLEOTIDE SEQUENCE</scope>
    <source>
        <strain evidence="2">CCMP291</strain>
    </source>
</reference>
<evidence type="ECO:0000313" key="1">
    <source>
        <dbReference type="EMBL" id="KOO35125.1"/>
    </source>
</evidence>
<gene>
    <name evidence="1" type="ORF">Ctob_011366</name>
</gene>
<dbReference type="AlphaFoldDB" id="A0A0M0K8H7"/>
<protein>
    <submittedName>
        <fullName evidence="1">Uncharacterized protein</fullName>
    </submittedName>
</protein>
<evidence type="ECO:0000313" key="2">
    <source>
        <dbReference type="Proteomes" id="UP000037460"/>
    </source>
</evidence>
<comment type="caution">
    <text evidence="1">The sequence shown here is derived from an EMBL/GenBank/DDBJ whole genome shotgun (WGS) entry which is preliminary data.</text>
</comment>
<accession>A0A0M0K8H7</accession>
<proteinExistence type="predicted"/>
<dbReference type="Proteomes" id="UP000037460">
    <property type="component" value="Unassembled WGS sequence"/>
</dbReference>
<keyword evidence="2" id="KW-1185">Reference proteome</keyword>
<organism evidence="1 2">
    <name type="scientific">Chrysochromulina tobinii</name>
    <dbReference type="NCBI Taxonomy" id="1460289"/>
    <lineage>
        <taxon>Eukaryota</taxon>
        <taxon>Haptista</taxon>
        <taxon>Haptophyta</taxon>
        <taxon>Prymnesiophyceae</taxon>
        <taxon>Prymnesiales</taxon>
        <taxon>Chrysochromulinaceae</taxon>
        <taxon>Chrysochromulina</taxon>
    </lineage>
</organism>
<dbReference type="EMBL" id="JWZX01000977">
    <property type="protein sequence ID" value="KOO35125.1"/>
    <property type="molecule type" value="Genomic_DNA"/>
</dbReference>
<name>A0A0M0K8H7_9EUKA</name>